<reference evidence="4" key="1">
    <citation type="submission" date="2024-05" db="EMBL/GenBank/DDBJ databases">
        <authorList>
            <person name="Yang L."/>
            <person name="Pan L."/>
        </authorList>
    </citation>
    <scope>NUCLEOTIDE SEQUENCE</scope>
    <source>
        <strain evidence="4">FCG-7</strain>
    </source>
</reference>
<dbReference type="Gene3D" id="1.25.40.20">
    <property type="entry name" value="Ankyrin repeat-containing domain"/>
    <property type="match status" value="1"/>
</dbReference>
<feature type="repeat" description="ANK" evidence="3">
    <location>
        <begin position="203"/>
        <end position="235"/>
    </location>
</feature>
<dbReference type="Pfam" id="PF13637">
    <property type="entry name" value="Ank_4"/>
    <property type="match status" value="1"/>
</dbReference>
<keyword evidence="1" id="KW-0677">Repeat</keyword>
<organism evidence="4">
    <name type="scientific">Chitinibacter mangrovi</name>
    <dbReference type="NCBI Taxonomy" id="3153927"/>
    <lineage>
        <taxon>Bacteria</taxon>
        <taxon>Pseudomonadati</taxon>
        <taxon>Pseudomonadota</taxon>
        <taxon>Betaproteobacteria</taxon>
        <taxon>Neisseriales</taxon>
        <taxon>Chitinibacteraceae</taxon>
        <taxon>Chitinibacter</taxon>
    </lineage>
</organism>
<dbReference type="InterPro" id="IPR002110">
    <property type="entry name" value="Ankyrin_rpt"/>
</dbReference>
<dbReference type="KEGG" id="cmav:ABHF33_11180"/>
<evidence type="ECO:0000313" key="4">
    <source>
        <dbReference type="EMBL" id="XBL99631.1"/>
    </source>
</evidence>
<evidence type="ECO:0000256" key="1">
    <source>
        <dbReference type="ARBA" id="ARBA00022737"/>
    </source>
</evidence>
<feature type="repeat" description="ANK" evidence="3">
    <location>
        <begin position="170"/>
        <end position="202"/>
    </location>
</feature>
<proteinExistence type="predicted"/>
<evidence type="ECO:0000256" key="3">
    <source>
        <dbReference type="PROSITE-ProRule" id="PRU00023"/>
    </source>
</evidence>
<dbReference type="Pfam" id="PF12796">
    <property type="entry name" value="Ank_2"/>
    <property type="match status" value="1"/>
</dbReference>
<keyword evidence="2 3" id="KW-0040">ANK repeat</keyword>
<feature type="repeat" description="ANK" evidence="3">
    <location>
        <begin position="137"/>
        <end position="169"/>
    </location>
</feature>
<evidence type="ECO:0000256" key="2">
    <source>
        <dbReference type="ARBA" id="ARBA00023043"/>
    </source>
</evidence>
<accession>A0AAU7F6W9</accession>
<dbReference type="PROSITE" id="PS50297">
    <property type="entry name" value="ANK_REP_REGION"/>
    <property type="match status" value="3"/>
</dbReference>
<gene>
    <name evidence="4" type="ORF">ABHF33_11180</name>
</gene>
<protein>
    <submittedName>
        <fullName evidence="4">Ankyrin repeat domain-containing protein</fullName>
    </submittedName>
</protein>
<dbReference type="PANTHER" id="PTHR24171">
    <property type="entry name" value="ANKYRIN REPEAT DOMAIN-CONTAINING PROTEIN 39-RELATED"/>
    <property type="match status" value="1"/>
</dbReference>
<dbReference type="PANTHER" id="PTHR24171:SF10">
    <property type="entry name" value="ANKYRIN REPEAT DOMAIN-CONTAINING PROTEIN 29-LIKE"/>
    <property type="match status" value="1"/>
</dbReference>
<dbReference type="PROSITE" id="PS50088">
    <property type="entry name" value="ANK_REPEAT"/>
    <property type="match status" value="3"/>
</dbReference>
<dbReference type="SMART" id="SM00248">
    <property type="entry name" value="ANK"/>
    <property type="match status" value="4"/>
</dbReference>
<dbReference type="EMBL" id="CP157355">
    <property type="protein sequence ID" value="XBL99631.1"/>
    <property type="molecule type" value="Genomic_DNA"/>
</dbReference>
<sequence length="300" mass="32790">MTPAVVALLGNDGDFYPHHLEQQYPRILEQVVALWGSEQLEPFISELAVDERGTRQGFPPAVASELFTLYQLHTQRFGGEPEQEQTWDHVKLQDDGLSFYEVNGTQKDYFQAAETGNTLRVLVHLKAGINIETGDEYGKTALIWAATQSHLALVGLLLSRNANTETRDLGGFTALHWAAAAGNLSSLALLLEHGAAVNAQSKAGITPLMQAASRGHHAAIRTLLEAGADLGLLDDHGQSALSYALQTNHYRSSETLLLQFAKLDPASKSKHQATLAQGLSHTNPDIRQLFIKHRFDLQVG</sequence>
<dbReference type="InterPro" id="IPR036770">
    <property type="entry name" value="Ankyrin_rpt-contain_sf"/>
</dbReference>
<dbReference type="RefSeq" id="WP_348944046.1">
    <property type="nucleotide sequence ID" value="NZ_CP157355.1"/>
</dbReference>
<dbReference type="AlphaFoldDB" id="A0AAU7F6W9"/>
<name>A0AAU7F6W9_9NEIS</name>
<dbReference type="SUPFAM" id="SSF48403">
    <property type="entry name" value="Ankyrin repeat"/>
    <property type="match status" value="1"/>
</dbReference>